<reference evidence="2" key="2">
    <citation type="journal article" date="2018" name="Plant J.">
        <title>The Sorghum bicolor reference genome: improved assembly, gene annotations, a transcriptome atlas, and signatures of genome organization.</title>
        <authorList>
            <person name="McCormick R.F."/>
            <person name="Truong S.K."/>
            <person name="Sreedasyam A."/>
            <person name="Jenkins J."/>
            <person name="Shu S."/>
            <person name="Sims D."/>
            <person name="Kennedy M."/>
            <person name="Amirebrahimi M."/>
            <person name="Weers B.D."/>
            <person name="McKinley B."/>
            <person name="Mattison A."/>
            <person name="Morishige D.T."/>
            <person name="Grimwood J."/>
            <person name="Schmutz J."/>
            <person name="Mullet J.E."/>
        </authorList>
    </citation>
    <scope>NUCLEOTIDE SEQUENCE [LARGE SCALE GENOMIC DNA]</scope>
    <source>
        <strain evidence="2">cv. BTx623</strain>
    </source>
</reference>
<sequence length="83" mass="9152">MAKGQAHDKATGRFLPKTAKVKGAQETKAKSAAAPCIFLEMGLLQDRFEAKDLKDRLLNLEYMVFKNAIEVAEDLKATDKVIA</sequence>
<evidence type="ECO:0000313" key="1">
    <source>
        <dbReference type="EMBL" id="KXG19939.1"/>
    </source>
</evidence>
<dbReference type="InParanoid" id="A0A194YIZ1"/>
<accession>A0A194YIZ1</accession>
<name>A0A194YIZ1_SORBI</name>
<dbReference type="EMBL" id="CM000769">
    <property type="protein sequence ID" value="KXG19939.1"/>
    <property type="molecule type" value="Genomic_DNA"/>
</dbReference>
<reference evidence="1 2" key="1">
    <citation type="journal article" date="2009" name="Nature">
        <title>The Sorghum bicolor genome and the diversification of grasses.</title>
        <authorList>
            <person name="Paterson A.H."/>
            <person name="Bowers J.E."/>
            <person name="Bruggmann R."/>
            <person name="Dubchak I."/>
            <person name="Grimwood J."/>
            <person name="Gundlach H."/>
            <person name="Haberer G."/>
            <person name="Hellsten U."/>
            <person name="Mitros T."/>
            <person name="Poliakov A."/>
            <person name="Schmutz J."/>
            <person name="Spannagl M."/>
            <person name="Tang H."/>
            <person name="Wang X."/>
            <person name="Wicker T."/>
            <person name="Bharti A.K."/>
            <person name="Chapman J."/>
            <person name="Feltus F.A."/>
            <person name="Gowik U."/>
            <person name="Grigoriev I.V."/>
            <person name="Lyons E."/>
            <person name="Maher C.A."/>
            <person name="Martis M."/>
            <person name="Narechania A."/>
            <person name="Otillar R.P."/>
            <person name="Penning B.W."/>
            <person name="Salamov A.A."/>
            <person name="Wang Y."/>
            <person name="Zhang L."/>
            <person name="Carpita N.C."/>
            <person name="Freeling M."/>
            <person name="Gingle A.R."/>
            <person name="Hash C.T."/>
            <person name="Keller B."/>
            <person name="Klein P."/>
            <person name="Kresovich S."/>
            <person name="McCann M.C."/>
            <person name="Ming R."/>
            <person name="Peterson D.G."/>
            <person name="Mehboob-ur-Rahman"/>
            <person name="Ware D."/>
            <person name="Westhoff P."/>
            <person name="Mayer K.F."/>
            <person name="Messing J."/>
            <person name="Rokhsar D.S."/>
        </authorList>
    </citation>
    <scope>NUCLEOTIDE SEQUENCE [LARGE SCALE GENOMIC DNA]</scope>
    <source>
        <strain evidence="2">cv. BTx623</strain>
    </source>
</reference>
<proteinExistence type="predicted"/>
<dbReference type="AlphaFoldDB" id="A0A194YIZ1"/>
<dbReference type="Proteomes" id="UP000000768">
    <property type="component" value="Chromosome 10"/>
</dbReference>
<dbReference type="Gramene" id="KXG19939">
    <property type="protein sequence ID" value="KXG19939"/>
    <property type="gene ID" value="SORBI_3010G136400"/>
</dbReference>
<organism evidence="1 2">
    <name type="scientific">Sorghum bicolor</name>
    <name type="common">Sorghum</name>
    <name type="synonym">Sorghum vulgare</name>
    <dbReference type="NCBI Taxonomy" id="4558"/>
    <lineage>
        <taxon>Eukaryota</taxon>
        <taxon>Viridiplantae</taxon>
        <taxon>Streptophyta</taxon>
        <taxon>Embryophyta</taxon>
        <taxon>Tracheophyta</taxon>
        <taxon>Spermatophyta</taxon>
        <taxon>Magnoliopsida</taxon>
        <taxon>Liliopsida</taxon>
        <taxon>Poales</taxon>
        <taxon>Poaceae</taxon>
        <taxon>PACMAD clade</taxon>
        <taxon>Panicoideae</taxon>
        <taxon>Andropogonodae</taxon>
        <taxon>Andropogoneae</taxon>
        <taxon>Sorghinae</taxon>
        <taxon>Sorghum</taxon>
    </lineage>
</organism>
<gene>
    <name evidence="1" type="ORF">SORBI_3010G136400</name>
</gene>
<keyword evidence="2" id="KW-1185">Reference proteome</keyword>
<protein>
    <submittedName>
        <fullName evidence="1">Uncharacterized protein</fullName>
    </submittedName>
</protein>
<evidence type="ECO:0000313" key="2">
    <source>
        <dbReference type="Proteomes" id="UP000000768"/>
    </source>
</evidence>